<name>A0AAD7UN02_9STRA</name>
<evidence type="ECO:0000313" key="3">
    <source>
        <dbReference type="EMBL" id="KAJ8611561.1"/>
    </source>
</evidence>
<reference evidence="3" key="1">
    <citation type="submission" date="2023-01" db="EMBL/GenBank/DDBJ databases">
        <title>Metagenome sequencing of chrysophaentin producing Chrysophaeum taylorii.</title>
        <authorList>
            <person name="Davison J."/>
            <person name="Bewley C."/>
        </authorList>
    </citation>
    <scope>NUCLEOTIDE SEQUENCE</scope>
    <source>
        <strain evidence="3">NIES-1699</strain>
    </source>
</reference>
<evidence type="ECO:0000256" key="2">
    <source>
        <dbReference type="SAM" id="SignalP"/>
    </source>
</evidence>
<proteinExistence type="predicted"/>
<evidence type="ECO:0000256" key="1">
    <source>
        <dbReference type="SAM" id="MobiDB-lite"/>
    </source>
</evidence>
<feature type="signal peptide" evidence="2">
    <location>
        <begin position="1"/>
        <end position="18"/>
    </location>
</feature>
<keyword evidence="2" id="KW-0732">Signal</keyword>
<evidence type="ECO:0000313" key="4">
    <source>
        <dbReference type="Proteomes" id="UP001230188"/>
    </source>
</evidence>
<feature type="chain" id="PRO_5042268675" description="Secreted protein" evidence="2">
    <location>
        <begin position="19"/>
        <end position="186"/>
    </location>
</feature>
<feature type="region of interest" description="Disordered" evidence="1">
    <location>
        <begin position="148"/>
        <end position="186"/>
    </location>
</feature>
<evidence type="ECO:0008006" key="5">
    <source>
        <dbReference type="Google" id="ProtNLM"/>
    </source>
</evidence>
<dbReference type="AlphaFoldDB" id="A0AAD7UN02"/>
<organism evidence="3 4">
    <name type="scientific">Chrysophaeum taylorii</name>
    <dbReference type="NCBI Taxonomy" id="2483200"/>
    <lineage>
        <taxon>Eukaryota</taxon>
        <taxon>Sar</taxon>
        <taxon>Stramenopiles</taxon>
        <taxon>Ochrophyta</taxon>
        <taxon>Pelagophyceae</taxon>
        <taxon>Pelagomonadales</taxon>
        <taxon>Pelagomonadaceae</taxon>
        <taxon>Chrysophaeum</taxon>
    </lineage>
</organism>
<dbReference type="EMBL" id="JAQMWT010000069">
    <property type="protein sequence ID" value="KAJ8611561.1"/>
    <property type="molecule type" value="Genomic_DNA"/>
</dbReference>
<gene>
    <name evidence="3" type="ORF">CTAYLR_010173</name>
</gene>
<protein>
    <recommendedName>
        <fullName evidence="5">Secreted protein</fullName>
    </recommendedName>
</protein>
<accession>A0AAD7UN02</accession>
<sequence length="186" mass="20474">MDLRLFLLGAISWSVAGATPTPVPTFATDVPSTTGNPFGRQRLRVRRHLRQACSSHYPFRRSLRFCLGHSLRHLLARADGPAERLPVARTFSRPDARTDGPAERVPVARADAPSDATTIDSPERMPVDHANIHAHHFARDTVHAADLDAVPPPHRDSIDGPIPRANFGSFCEPDVDADDRADQRTI</sequence>
<comment type="caution">
    <text evidence="3">The sequence shown here is derived from an EMBL/GenBank/DDBJ whole genome shotgun (WGS) entry which is preliminary data.</text>
</comment>
<dbReference type="Proteomes" id="UP001230188">
    <property type="component" value="Unassembled WGS sequence"/>
</dbReference>
<keyword evidence="4" id="KW-1185">Reference proteome</keyword>